<dbReference type="Proteomes" id="UP001141552">
    <property type="component" value="Unassembled WGS sequence"/>
</dbReference>
<gene>
    <name evidence="1" type="ORF">Tsubulata_017414</name>
</gene>
<evidence type="ECO:0000313" key="2">
    <source>
        <dbReference type="Proteomes" id="UP001141552"/>
    </source>
</evidence>
<reference evidence="1" key="2">
    <citation type="journal article" date="2023" name="Plants (Basel)">
        <title>Annotation of the Turnera subulata (Passifloraceae) Draft Genome Reveals the S-Locus Evolved after the Divergence of Turneroideae from Passifloroideae in a Stepwise Manner.</title>
        <authorList>
            <person name="Henning P.M."/>
            <person name="Roalson E.H."/>
            <person name="Mir W."/>
            <person name="McCubbin A.G."/>
            <person name="Shore J.S."/>
        </authorList>
    </citation>
    <scope>NUCLEOTIDE SEQUENCE</scope>
    <source>
        <strain evidence="1">F60SS</strain>
    </source>
</reference>
<dbReference type="EMBL" id="JAKUCV010002143">
    <property type="protein sequence ID" value="KAJ4843786.1"/>
    <property type="molecule type" value="Genomic_DNA"/>
</dbReference>
<reference evidence="1" key="1">
    <citation type="submission" date="2022-02" db="EMBL/GenBank/DDBJ databases">
        <authorList>
            <person name="Henning P.M."/>
            <person name="McCubbin A.G."/>
            <person name="Shore J.S."/>
        </authorList>
    </citation>
    <scope>NUCLEOTIDE SEQUENCE</scope>
    <source>
        <strain evidence="1">F60SS</strain>
        <tissue evidence="1">Leaves</tissue>
    </source>
</reference>
<sequence length="71" mass="8367">MFMCDFISPSDVRHKIIEVVVHDNSNTLKVKGQLSIMRAYGNVERVYVQWPKLKKRELPPGRHSFTHPIYK</sequence>
<keyword evidence="2" id="KW-1185">Reference proteome</keyword>
<name>A0A9Q0G8G8_9ROSI</name>
<protein>
    <submittedName>
        <fullName evidence="1">Uncharacterized protein</fullName>
    </submittedName>
</protein>
<proteinExistence type="predicted"/>
<dbReference type="AlphaFoldDB" id="A0A9Q0G8G8"/>
<accession>A0A9Q0G8G8</accession>
<evidence type="ECO:0000313" key="1">
    <source>
        <dbReference type="EMBL" id="KAJ4843786.1"/>
    </source>
</evidence>
<organism evidence="1 2">
    <name type="scientific">Turnera subulata</name>
    <dbReference type="NCBI Taxonomy" id="218843"/>
    <lineage>
        <taxon>Eukaryota</taxon>
        <taxon>Viridiplantae</taxon>
        <taxon>Streptophyta</taxon>
        <taxon>Embryophyta</taxon>
        <taxon>Tracheophyta</taxon>
        <taxon>Spermatophyta</taxon>
        <taxon>Magnoliopsida</taxon>
        <taxon>eudicotyledons</taxon>
        <taxon>Gunneridae</taxon>
        <taxon>Pentapetalae</taxon>
        <taxon>rosids</taxon>
        <taxon>fabids</taxon>
        <taxon>Malpighiales</taxon>
        <taxon>Passifloraceae</taxon>
        <taxon>Turnera</taxon>
    </lineage>
</organism>
<comment type="caution">
    <text evidence="1">The sequence shown here is derived from an EMBL/GenBank/DDBJ whole genome shotgun (WGS) entry which is preliminary data.</text>
</comment>